<gene>
    <name evidence="7" type="ORF">FOL47_001901</name>
</gene>
<dbReference type="AlphaFoldDB" id="A0A7J6MGA7"/>
<evidence type="ECO:0000313" key="8">
    <source>
        <dbReference type="Proteomes" id="UP000591131"/>
    </source>
</evidence>
<dbReference type="OrthoDB" id="449424at2759"/>
<evidence type="ECO:0000256" key="1">
    <source>
        <dbReference type="ARBA" id="ARBA00022741"/>
    </source>
</evidence>
<dbReference type="PROSITE" id="PS50011">
    <property type="entry name" value="PROTEIN_KINASE_DOM"/>
    <property type="match status" value="1"/>
</dbReference>
<feature type="binding site" evidence="3">
    <location>
        <position position="293"/>
    </location>
    <ligand>
        <name>ATP</name>
        <dbReference type="ChEBI" id="CHEBI:30616"/>
    </ligand>
</feature>
<dbReference type="GO" id="GO:0005737">
    <property type="term" value="C:cytoplasm"/>
    <property type="evidence" value="ECO:0007669"/>
    <property type="project" value="TreeGrafter"/>
</dbReference>
<keyword evidence="5" id="KW-1133">Transmembrane helix</keyword>
<keyword evidence="5" id="KW-0812">Transmembrane</keyword>
<organism evidence="7 8">
    <name type="scientific">Perkinsus chesapeaki</name>
    <name type="common">Clam parasite</name>
    <name type="synonym">Perkinsus andrewsi</name>
    <dbReference type="NCBI Taxonomy" id="330153"/>
    <lineage>
        <taxon>Eukaryota</taxon>
        <taxon>Sar</taxon>
        <taxon>Alveolata</taxon>
        <taxon>Perkinsozoa</taxon>
        <taxon>Perkinsea</taxon>
        <taxon>Perkinsida</taxon>
        <taxon>Perkinsidae</taxon>
        <taxon>Perkinsus</taxon>
    </lineage>
</organism>
<keyword evidence="5" id="KW-0472">Membrane</keyword>
<dbReference type="InterPro" id="IPR000719">
    <property type="entry name" value="Prot_kinase_dom"/>
</dbReference>
<keyword evidence="1 3" id="KW-0547">Nucleotide-binding</keyword>
<name>A0A7J6MGA7_PERCH</name>
<dbReference type="PROSITE" id="PS00108">
    <property type="entry name" value="PROTEIN_KINASE_ST"/>
    <property type="match status" value="1"/>
</dbReference>
<comment type="caution">
    <text evidence="7">The sequence shown here is derived from an EMBL/GenBank/DDBJ whole genome shotgun (WGS) entry which is preliminary data.</text>
</comment>
<dbReference type="InterPro" id="IPR017441">
    <property type="entry name" value="Protein_kinase_ATP_BS"/>
</dbReference>
<dbReference type="PANTHER" id="PTHR24348">
    <property type="entry name" value="SERINE/THREONINE-PROTEIN KINASE UNC-51-RELATED"/>
    <property type="match status" value="1"/>
</dbReference>
<evidence type="ECO:0000256" key="5">
    <source>
        <dbReference type="SAM" id="Phobius"/>
    </source>
</evidence>
<feature type="transmembrane region" description="Helical" evidence="5">
    <location>
        <begin position="424"/>
        <end position="443"/>
    </location>
</feature>
<evidence type="ECO:0000256" key="2">
    <source>
        <dbReference type="ARBA" id="ARBA00022840"/>
    </source>
</evidence>
<dbReference type="InterPro" id="IPR011009">
    <property type="entry name" value="Kinase-like_dom_sf"/>
</dbReference>
<feature type="region of interest" description="Disordered" evidence="4">
    <location>
        <begin position="509"/>
        <end position="580"/>
    </location>
</feature>
<dbReference type="GO" id="GO:0010506">
    <property type="term" value="P:regulation of autophagy"/>
    <property type="evidence" value="ECO:0007669"/>
    <property type="project" value="InterPro"/>
</dbReference>
<feature type="region of interest" description="Disordered" evidence="4">
    <location>
        <begin position="13"/>
        <end position="107"/>
    </location>
</feature>
<dbReference type="GO" id="GO:0005524">
    <property type="term" value="F:ATP binding"/>
    <property type="evidence" value="ECO:0007669"/>
    <property type="project" value="UniProtKB-UniRule"/>
</dbReference>
<protein>
    <recommendedName>
        <fullName evidence="6">Protein kinase domain-containing protein</fullName>
    </recommendedName>
</protein>
<dbReference type="SUPFAM" id="SSF56112">
    <property type="entry name" value="Protein kinase-like (PK-like)"/>
    <property type="match status" value="1"/>
</dbReference>
<feature type="compositionally biased region" description="Basic residues" evidence="4">
    <location>
        <begin position="68"/>
        <end position="77"/>
    </location>
</feature>
<feature type="region of interest" description="Disordered" evidence="4">
    <location>
        <begin position="160"/>
        <end position="194"/>
    </location>
</feature>
<dbReference type="Proteomes" id="UP000591131">
    <property type="component" value="Unassembled WGS sequence"/>
</dbReference>
<reference evidence="7 8" key="1">
    <citation type="submission" date="2020-04" db="EMBL/GenBank/DDBJ databases">
        <title>Perkinsus chesapeaki whole genome sequence.</title>
        <authorList>
            <person name="Bogema D.R."/>
        </authorList>
    </citation>
    <scope>NUCLEOTIDE SEQUENCE [LARGE SCALE GENOMIC DNA]</scope>
    <source>
        <strain evidence="7">ATCC PRA-425</strain>
    </source>
</reference>
<accession>A0A7J6MGA7</accession>
<evidence type="ECO:0000256" key="3">
    <source>
        <dbReference type="PROSITE-ProRule" id="PRU10141"/>
    </source>
</evidence>
<evidence type="ECO:0000313" key="7">
    <source>
        <dbReference type="EMBL" id="KAF4670639.1"/>
    </source>
</evidence>
<feature type="compositionally biased region" description="Polar residues" evidence="4">
    <location>
        <begin position="33"/>
        <end position="46"/>
    </location>
</feature>
<dbReference type="SMART" id="SM00220">
    <property type="entry name" value="S_TKc"/>
    <property type="match status" value="1"/>
</dbReference>
<feature type="compositionally biased region" description="Polar residues" evidence="4">
    <location>
        <begin position="87"/>
        <end position="102"/>
    </location>
</feature>
<dbReference type="InterPro" id="IPR045269">
    <property type="entry name" value="Atg1-like"/>
</dbReference>
<evidence type="ECO:0000256" key="4">
    <source>
        <dbReference type="SAM" id="MobiDB-lite"/>
    </source>
</evidence>
<proteinExistence type="predicted"/>
<dbReference type="Pfam" id="PF00069">
    <property type="entry name" value="Pkinase"/>
    <property type="match status" value="1"/>
</dbReference>
<dbReference type="PROSITE" id="PS00107">
    <property type="entry name" value="PROTEIN_KINASE_ATP"/>
    <property type="match status" value="1"/>
</dbReference>
<dbReference type="InterPro" id="IPR008271">
    <property type="entry name" value="Ser/Thr_kinase_AS"/>
</dbReference>
<feature type="domain" description="Protein kinase" evidence="6">
    <location>
        <begin position="263"/>
        <end position="499"/>
    </location>
</feature>
<dbReference type="Gene3D" id="1.10.510.10">
    <property type="entry name" value="Transferase(Phosphotransferase) domain 1"/>
    <property type="match status" value="1"/>
</dbReference>
<dbReference type="GO" id="GO:0004674">
    <property type="term" value="F:protein serine/threonine kinase activity"/>
    <property type="evidence" value="ECO:0007669"/>
    <property type="project" value="InterPro"/>
</dbReference>
<keyword evidence="8" id="KW-1185">Reference proteome</keyword>
<sequence>MWESARSCLLDYNWAGHSPNRPQSAYPRMAGRSNRNYAAPQVNTNQDTRHHVRGDALAAAGGGWRPPRNPHRPHAGYRRPQGPRPMTATSDRQQSQGYQNAGNAPGELDQQQLEMVEAAGVDPDKYREILRRMIENGNKYARKRPQTAGYARQNYAATAPTAGNAFPHRHRPSGGRAPSGLSTPGDPWGRPATAALGGRARINTGRRDGPKEHALEPYKHAVHLAVDFAAKIDPAKREKIFREHNFEPFDRYTHEESAVLAKYLLGEKLGHGAYATVRLGWCKGNRAGKVAVKMWDSDRTEWTELRHTLLMAFSYLILEHISGGCLNEYLRKLPGHKVDEATAKKFMAQICAGVKYCHDKRIVHRDLKLENILLERGDRIKIIDFGFSTSVPEGQNVKIFCGTPSYMCPQLINGGEYNGFKADMWAIGVILYVMIFGGFPFRAHTQKELYMKIQKGRFYLPDPTSPILAPGARAILKRLLKVDADERMDANQLGADPWLEGVPKLFSETQPQQHQMSYSSTTSSSSTAPAIRDLATDSSSPDELKPETEASGDIPPSYSDPRAKRPATAAPSGSEAWQAS</sequence>
<keyword evidence="2 3" id="KW-0067">ATP-binding</keyword>
<feature type="compositionally biased region" description="Low complexity" evidence="4">
    <location>
        <begin position="517"/>
        <end position="527"/>
    </location>
</feature>
<evidence type="ECO:0000259" key="6">
    <source>
        <dbReference type="PROSITE" id="PS50011"/>
    </source>
</evidence>
<dbReference type="EMBL" id="JAAPAO010000148">
    <property type="protein sequence ID" value="KAF4670639.1"/>
    <property type="molecule type" value="Genomic_DNA"/>
</dbReference>